<reference evidence="1 2" key="1">
    <citation type="journal article" date="2011" name="Biochem. Biophys. Res. Commun.">
        <title>Increased number of Arginine-based salt bridges contributes to the thermotolerance of thermotolerant acetic acid bacteria, Acetobacter tropicalis SKU1100.</title>
        <authorList>
            <person name="Matsutani M."/>
            <person name="Hirakawa H."/>
            <person name="Nishikura M."/>
            <person name="Soemphol W."/>
            <person name="Ali I.A.I."/>
            <person name="Yakushi T."/>
            <person name="Matsushita K."/>
        </authorList>
    </citation>
    <scope>NUCLEOTIDE SEQUENCE [LARGE SCALE GENOMIC DNA]</scope>
    <source>
        <strain evidence="1 2">NBRC 101654</strain>
    </source>
</reference>
<comment type="caution">
    <text evidence="1">The sequence shown here is derived from an EMBL/GenBank/DDBJ whole genome shotgun (WGS) entry which is preliminary data.</text>
</comment>
<evidence type="ECO:0000313" key="2">
    <source>
        <dbReference type="Proteomes" id="UP000004319"/>
    </source>
</evidence>
<accession>F7VG85</accession>
<dbReference type="AlphaFoldDB" id="F7VG85"/>
<proteinExistence type="predicted"/>
<name>F7VG85_9PROT</name>
<organism evidence="1 2">
    <name type="scientific">Acetobacter tropicalis NBRC 101654</name>
    <dbReference type="NCBI Taxonomy" id="749388"/>
    <lineage>
        <taxon>Bacteria</taxon>
        <taxon>Pseudomonadati</taxon>
        <taxon>Pseudomonadota</taxon>
        <taxon>Alphaproteobacteria</taxon>
        <taxon>Acetobacterales</taxon>
        <taxon>Acetobacteraceae</taxon>
        <taxon>Acetobacter</taxon>
    </lineage>
</organism>
<dbReference type="Proteomes" id="UP000004319">
    <property type="component" value="Unassembled WGS sequence"/>
</dbReference>
<evidence type="ECO:0000313" key="1">
    <source>
        <dbReference type="EMBL" id="GAA09380.1"/>
    </source>
</evidence>
<protein>
    <submittedName>
        <fullName evidence="1">Uncharacterized protein</fullName>
    </submittedName>
</protein>
<dbReference type="EMBL" id="BABS01000087">
    <property type="protein sequence ID" value="GAA09380.1"/>
    <property type="molecule type" value="Genomic_DNA"/>
</dbReference>
<gene>
    <name evidence="1" type="ORF">ATPR_2383</name>
</gene>
<sequence length="54" mass="5852">MVCDPAFNGHLSSPLAGTGYTAVAVTWHHVSVYGVAEERQTAFDLLILCVYVIQ</sequence>